<dbReference type="Proteomes" id="UP000242317">
    <property type="component" value="Unassembled WGS sequence"/>
</dbReference>
<dbReference type="PROSITE" id="PS51340">
    <property type="entry name" value="MOSC"/>
    <property type="match status" value="1"/>
</dbReference>
<evidence type="ECO:0000259" key="1">
    <source>
        <dbReference type="PROSITE" id="PS51340"/>
    </source>
</evidence>
<dbReference type="GO" id="GO:0030151">
    <property type="term" value="F:molybdenum ion binding"/>
    <property type="evidence" value="ECO:0007669"/>
    <property type="project" value="InterPro"/>
</dbReference>
<dbReference type="Gene3D" id="2.40.33.20">
    <property type="entry name" value="PK beta-barrel domain-like"/>
    <property type="match status" value="1"/>
</dbReference>
<sequence>MSDFKYTDLPLNCGKVTRIQIGEAMPFAREQASAINKFTITEAEVNTLGIVGDEQADPFFHGGQFQAIHQMPASVYPLIKAKFPNVTIYEGMLGENLIIGEADQTSMNESNVCVGDIYQVGTVKMQVTRPRKPCWKIDAQLNNRGIAKFLLDEGCIGWYYRIVQNGHFKLDDECTLIERPAPEATLSSLWHTFNHIKDSNDPQLQYWLNNEYLVQSFKSSLQKRAR</sequence>
<dbReference type="RefSeq" id="WP_092616692.1">
    <property type="nucleotide sequence ID" value="NZ_FMYK01000002.1"/>
</dbReference>
<organism evidence="2 3">
    <name type="scientific">Acinetobacter marinus</name>
    <dbReference type="NCBI Taxonomy" id="281375"/>
    <lineage>
        <taxon>Bacteria</taxon>
        <taxon>Pseudomonadati</taxon>
        <taxon>Pseudomonadota</taxon>
        <taxon>Gammaproteobacteria</taxon>
        <taxon>Moraxellales</taxon>
        <taxon>Moraxellaceae</taxon>
        <taxon>Acinetobacter</taxon>
    </lineage>
</organism>
<reference evidence="3" key="1">
    <citation type="submission" date="2016-09" db="EMBL/GenBank/DDBJ databases">
        <authorList>
            <person name="Varghese N."/>
            <person name="Submissions S."/>
        </authorList>
    </citation>
    <scope>NUCLEOTIDE SEQUENCE [LARGE SCALE GENOMIC DNA]</scope>
    <source>
        <strain evidence="3">ANC 3699</strain>
    </source>
</reference>
<dbReference type="SUPFAM" id="SSF50800">
    <property type="entry name" value="PK beta-barrel domain-like"/>
    <property type="match status" value="1"/>
</dbReference>
<dbReference type="PANTHER" id="PTHR30212:SF2">
    <property type="entry name" value="PROTEIN YIIM"/>
    <property type="match status" value="1"/>
</dbReference>
<dbReference type="GO" id="GO:0030170">
    <property type="term" value="F:pyridoxal phosphate binding"/>
    <property type="evidence" value="ECO:0007669"/>
    <property type="project" value="InterPro"/>
</dbReference>
<dbReference type="InterPro" id="IPR011037">
    <property type="entry name" value="Pyrv_Knase-like_insert_dom_sf"/>
</dbReference>
<protein>
    <submittedName>
        <fullName evidence="2">MOSC domain-containing protein YiiM</fullName>
    </submittedName>
</protein>
<dbReference type="OrthoDB" id="9786134at2"/>
<feature type="domain" description="MOSC" evidence="1">
    <location>
        <begin position="37"/>
        <end position="177"/>
    </location>
</feature>
<name>A0A1G6HH75_9GAMM</name>
<gene>
    <name evidence="2" type="ORF">SAMN05421749_102241</name>
</gene>
<dbReference type="GO" id="GO:0003824">
    <property type="term" value="F:catalytic activity"/>
    <property type="evidence" value="ECO:0007669"/>
    <property type="project" value="InterPro"/>
</dbReference>
<dbReference type="AlphaFoldDB" id="A0A1G6HH75"/>
<evidence type="ECO:0000313" key="2">
    <source>
        <dbReference type="EMBL" id="SDB93524.1"/>
    </source>
</evidence>
<dbReference type="InterPro" id="IPR005302">
    <property type="entry name" value="MoCF_Sase_C"/>
</dbReference>
<dbReference type="Pfam" id="PF03473">
    <property type="entry name" value="MOSC"/>
    <property type="match status" value="1"/>
</dbReference>
<evidence type="ECO:0000313" key="3">
    <source>
        <dbReference type="Proteomes" id="UP000242317"/>
    </source>
</evidence>
<keyword evidence="3" id="KW-1185">Reference proteome</keyword>
<dbReference type="PANTHER" id="PTHR30212">
    <property type="entry name" value="PROTEIN YIIM"/>
    <property type="match status" value="1"/>
</dbReference>
<proteinExistence type="predicted"/>
<dbReference type="EMBL" id="FMYK01000002">
    <property type="protein sequence ID" value="SDB93524.1"/>
    <property type="molecule type" value="Genomic_DNA"/>
</dbReference>
<accession>A0A1G6HH75</accession>
<dbReference type="InterPro" id="IPR052353">
    <property type="entry name" value="Benzoxazolinone_Detox_Enz"/>
</dbReference>